<protein>
    <recommendedName>
        <fullName evidence="1">Rubisco LSMT substrate-binding domain-containing protein</fullName>
    </recommendedName>
</protein>
<reference evidence="2 3" key="1">
    <citation type="submission" date="2018-04" db="EMBL/GenBank/DDBJ databases">
        <authorList>
            <person name="Vogel A."/>
        </authorList>
    </citation>
    <scope>NUCLEOTIDE SEQUENCE [LARGE SCALE GENOMIC DNA]</scope>
</reference>
<dbReference type="InterPro" id="IPR036464">
    <property type="entry name" value="Rubisco_LSMT_subst-bd_sf"/>
</dbReference>
<dbReference type="EMBL" id="OOIL02000242">
    <property type="protein sequence ID" value="VFQ62893.1"/>
    <property type="molecule type" value="Genomic_DNA"/>
</dbReference>
<accession>A0A484KAU7</accession>
<dbReference type="OrthoDB" id="1276780at2759"/>
<dbReference type="SUPFAM" id="SSF81822">
    <property type="entry name" value="RuBisCo LSMT C-terminal, substrate-binding domain"/>
    <property type="match status" value="1"/>
</dbReference>
<dbReference type="InterPro" id="IPR015353">
    <property type="entry name" value="Rubisco_LSMT_subst-bd"/>
</dbReference>
<evidence type="ECO:0000313" key="3">
    <source>
        <dbReference type="Proteomes" id="UP000595140"/>
    </source>
</evidence>
<dbReference type="AlphaFoldDB" id="A0A484KAU7"/>
<evidence type="ECO:0000313" key="2">
    <source>
        <dbReference type="EMBL" id="VFQ62893.1"/>
    </source>
</evidence>
<evidence type="ECO:0000259" key="1">
    <source>
        <dbReference type="Pfam" id="PF09273"/>
    </source>
</evidence>
<feature type="domain" description="Rubisco LSMT substrate-binding" evidence="1">
    <location>
        <begin position="11"/>
        <end position="136"/>
    </location>
</feature>
<gene>
    <name evidence="2" type="ORF">CCAM_LOCUS4669</name>
</gene>
<proteinExistence type="predicted"/>
<sequence length="154" mass="17399">MKLELLSRHCTPTITDDMGFTSAENSFTLKEVRSAHGKGRGIPQSCRAYARVLCSKSPQEINDFAKEAAENDGRLARGPLRDTCREIEAHQFLLLRITELIYFYDASLKMSLDTVNKNASRHQMAYNVLRGELRVLKSAAAWLETYCKKLLNAS</sequence>
<keyword evidence="3" id="KW-1185">Reference proteome</keyword>
<dbReference type="Proteomes" id="UP000595140">
    <property type="component" value="Unassembled WGS sequence"/>
</dbReference>
<name>A0A484KAU7_9ASTE</name>
<dbReference type="Pfam" id="PF09273">
    <property type="entry name" value="Rubis-subs-bind"/>
    <property type="match status" value="1"/>
</dbReference>
<dbReference type="Gene3D" id="3.90.1420.10">
    <property type="entry name" value="Rubisco LSMT, substrate-binding domain"/>
    <property type="match status" value="1"/>
</dbReference>
<organism evidence="2 3">
    <name type="scientific">Cuscuta campestris</name>
    <dbReference type="NCBI Taxonomy" id="132261"/>
    <lineage>
        <taxon>Eukaryota</taxon>
        <taxon>Viridiplantae</taxon>
        <taxon>Streptophyta</taxon>
        <taxon>Embryophyta</taxon>
        <taxon>Tracheophyta</taxon>
        <taxon>Spermatophyta</taxon>
        <taxon>Magnoliopsida</taxon>
        <taxon>eudicotyledons</taxon>
        <taxon>Gunneridae</taxon>
        <taxon>Pentapetalae</taxon>
        <taxon>asterids</taxon>
        <taxon>lamiids</taxon>
        <taxon>Solanales</taxon>
        <taxon>Convolvulaceae</taxon>
        <taxon>Cuscuteae</taxon>
        <taxon>Cuscuta</taxon>
        <taxon>Cuscuta subgen. Grammica</taxon>
        <taxon>Cuscuta sect. Cleistogrammica</taxon>
    </lineage>
</organism>